<dbReference type="Proteomes" id="UP000305675">
    <property type="component" value="Unassembled WGS sequence"/>
</dbReference>
<dbReference type="RefSeq" id="WP_136862785.1">
    <property type="nucleotide sequence ID" value="NZ_SWCJ01000004.1"/>
</dbReference>
<dbReference type="Pfam" id="PF03466">
    <property type="entry name" value="LysR_substrate"/>
    <property type="match status" value="1"/>
</dbReference>
<dbReference type="InterPro" id="IPR036390">
    <property type="entry name" value="WH_DNA-bd_sf"/>
</dbReference>
<dbReference type="SUPFAM" id="SSF53850">
    <property type="entry name" value="Periplasmic binding protein-like II"/>
    <property type="match status" value="1"/>
</dbReference>
<keyword evidence="3" id="KW-0238">DNA-binding</keyword>
<evidence type="ECO:0000313" key="6">
    <source>
        <dbReference type="EMBL" id="TKB56056.1"/>
    </source>
</evidence>
<dbReference type="AlphaFoldDB" id="A0A4V5NW92"/>
<proteinExistence type="inferred from homology"/>
<dbReference type="EMBL" id="SWCJ01000004">
    <property type="protein sequence ID" value="TKB56056.1"/>
    <property type="molecule type" value="Genomic_DNA"/>
</dbReference>
<name>A0A4V5NW92_9GAMM</name>
<dbReference type="PRINTS" id="PR00039">
    <property type="entry name" value="HTHLYSR"/>
</dbReference>
<dbReference type="GO" id="GO:0000976">
    <property type="term" value="F:transcription cis-regulatory region binding"/>
    <property type="evidence" value="ECO:0007669"/>
    <property type="project" value="TreeGrafter"/>
</dbReference>
<evidence type="ECO:0000259" key="5">
    <source>
        <dbReference type="PROSITE" id="PS50931"/>
    </source>
</evidence>
<keyword evidence="2" id="KW-0805">Transcription regulation</keyword>
<accession>A0A4V5NW92</accession>
<keyword evidence="7" id="KW-1185">Reference proteome</keyword>
<comment type="caution">
    <text evidence="6">The sequence shown here is derived from an EMBL/GenBank/DDBJ whole genome shotgun (WGS) entry which is preliminary data.</text>
</comment>
<feature type="domain" description="HTH lysR-type" evidence="5">
    <location>
        <begin position="11"/>
        <end position="67"/>
    </location>
</feature>
<evidence type="ECO:0000256" key="2">
    <source>
        <dbReference type="ARBA" id="ARBA00023015"/>
    </source>
</evidence>
<dbReference type="InterPro" id="IPR036388">
    <property type="entry name" value="WH-like_DNA-bd_sf"/>
</dbReference>
<dbReference type="SUPFAM" id="SSF46785">
    <property type="entry name" value="Winged helix' DNA-binding domain"/>
    <property type="match status" value="1"/>
</dbReference>
<comment type="similarity">
    <text evidence="1">Belongs to the LysR transcriptional regulatory family.</text>
</comment>
<dbReference type="CDD" id="cd00090">
    <property type="entry name" value="HTH_ARSR"/>
    <property type="match status" value="1"/>
</dbReference>
<evidence type="ECO:0000256" key="1">
    <source>
        <dbReference type="ARBA" id="ARBA00009437"/>
    </source>
</evidence>
<dbReference type="PROSITE" id="PS50931">
    <property type="entry name" value="HTH_LYSR"/>
    <property type="match status" value="1"/>
</dbReference>
<protein>
    <submittedName>
        <fullName evidence="6">LysR family transcriptional regulator</fullName>
    </submittedName>
</protein>
<dbReference type="Pfam" id="PF00126">
    <property type="entry name" value="HTH_1"/>
    <property type="match status" value="1"/>
</dbReference>
<evidence type="ECO:0000313" key="7">
    <source>
        <dbReference type="Proteomes" id="UP000305675"/>
    </source>
</evidence>
<keyword evidence="4" id="KW-0804">Transcription</keyword>
<dbReference type="CDD" id="cd08419">
    <property type="entry name" value="PBP2_CbbR_RubisCO_like"/>
    <property type="match status" value="1"/>
</dbReference>
<sequence length="309" mass="34809">MPSRLHAKIGTLRQLEILLAVYRHRSVTEAAESLHLTQPTVSAQLKKLTDAIGMPIYFQLGKTLQFTEAGEQVVKSAREVMDSFSRLDMQLTNMRGLTAGTLKLSVVTTAQYFAPHLIADFCRLYPHIDVHFTVGNRQQIVDRMEQGEDDFCIFSHPPQHEGYQLVEFLPNRLVAIAPTNHPLSQQSKVSWKEFCQAPFLMRERGSGTRHAIEEHLKQRSSQPNVRMTIESNEAIKHSVMSGLGVSILSEHTLTFGGQSGLSVLQIDQLPIVTNWYLVRIKNKPVTPIADALLTFVKQMDRQALLADIE</sequence>
<dbReference type="OrthoDB" id="9785745at2"/>
<evidence type="ECO:0000256" key="4">
    <source>
        <dbReference type="ARBA" id="ARBA00023163"/>
    </source>
</evidence>
<dbReference type="GO" id="GO:0003700">
    <property type="term" value="F:DNA-binding transcription factor activity"/>
    <property type="evidence" value="ECO:0007669"/>
    <property type="project" value="InterPro"/>
</dbReference>
<dbReference type="Gene3D" id="3.40.190.290">
    <property type="match status" value="1"/>
</dbReference>
<reference evidence="6 7" key="1">
    <citation type="submission" date="2019-04" db="EMBL/GenBank/DDBJ databases">
        <authorList>
            <person name="Hwang J.C."/>
        </authorList>
    </citation>
    <scope>NUCLEOTIDE SEQUENCE [LARGE SCALE GENOMIC DNA]</scope>
    <source>
        <strain evidence="6 7">IMCC35002</strain>
    </source>
</reference>
<organism evidence="6 7">
    <name type="scientific">Ferrimonas aestuarii</name>
    <dbReference type="NCBI Taxonomy" id="2569539"/>
    <lineage>
        <taxon>Bacteria</taxon>
        <taxon>Pseudomonadati</taxon>
        <taxon>Pseudomonadota</taxon>
        <taxon>Gammaproteobacteria</taxon>
        <taxon>Alteromonadales</taxon>
        <taxon>Ferrimonadaceae</taxon>
        <taxon>Ferrimonas</taxon>
    </lineage>
</organism>
<dbReference type="InterPro" id="IPR000847">
    <property type="entry name" value="LysR_HTH_N"/>
</dbReference>
<evidence type="ECO:0000256" key="3">
    <source>
        <dbReference type="ARBA" id="ARBA00023125"/>
    </source>
</evidence>
<dbReference type="InterPro" id="IPR011991">
    <property type="entry name" value="ArsR-like_HTH"/>
</dbReference>
<dbReference type="PANTHER" id="PTHR30126:SF5">
    <property type="entry name" value="HTH-TYPE TRANSCRIPTIONAL ACTIVATOR CMPR"/>
    <property type="match status" value="1"/>
</dbReference>
<gene>
    <name evidence="6" type="ORF">FCL42_07515</name>
</gene>
<dbReference type="InterPro" id="IPR005119">
    <property type="entry name" value="LysR_subst-bd"/>
</dbReference>
<dbReference type="Gene3D" id="1.10.10.10">
    <property type="entry name" value="Winged helix-like DNA-binding domain superfamily/Winged helix DNA-binding domain"/>
    <property type="match status" value="1"/>
</dbReference>
<dbReference type="PANTHER" id="PTHR30126">
    <property type="entry name" value="HTH-TYPE TRANSCRIPTIONAL REGULATOR"/>
    <property type="match status" value="1"/>
</dbReference>